<dbReference type="AlphaFoldDB" id="A0A345E3B8"/>
<dbReference type="InterPro" id="IPR050596">
    <property type="entry name" value="AspAT/PAT-like"/>
</dbReference>
<dbReference type="RefSeq" id="WP_114585827.1">
    <property type="nucleotide sequence ID" value="NZ_CP031150.1"/>
</dbReference>
<dbReference type="Gene3D" id="3.40.640.10">
    <property type="entry name" value="Type I PLP-dependent aspartate aminotransferase-like (Major domain)"/>
    <property type="match status" value="1"/>
</dbReference>
<dbReference type="PANTHER" id="PTHR46383:SF2">
    <property type="entry name" value="AMINOTRANSFERASE"/>
    <property type="match status" value="1"/>
</dbReference>
<feature type="domain" description="Plant heme peroxidase family profile" evidence="8">
    <location>
        <begin position="1"/>
        <end position="258"/>
    </location>
</feature>
<dbReference type="OrthoDB" id="372018at2157"/>
<dbReference type="CDD" id="cd00609">
    <property type="entry name" value="AAT_like"/>
    <property type="match status" value="1"/>
</dbReference>
<dbReference type="EC" id="2.6.1.-" evidence="7"/>
<evidence type="ECO:0000256" key="3">
    <source>
        <dbReference type="ARBA" id="ARBA00011738"/>
    </source>
</evidence>
<evidence type="ECO:0000259" key="8">
    <source>
        <dbReference type="PROSITE" id="PS50873"/>
    </source>
</evidence>
<dbReference type="GeneID" id="37283669"/>
<dbReference type="InterPro" id="IPR015424">
    <property type="entry name" value="PyrdxlP-dep_Trfase"/>
</dbReference>
<dbReference type="PROSITE" id="PS00105">
    <property type="entry name" value="AA_TRANSFER_CLASS_1"/>
    <property type="match status" value="1"/>
</dbReference>
<dbReference type="PANTHER" id="PTHR46383">
    <property type="entry name" value="ASPARTATE AMINOTRANSFERASE"/>
    <property type="match status" value="1"/>
</dbReference>
<name>A0A345E3B8_9EURY</name>
<evidence type="ECO:0000256" key="2">
    <source>
        <dbReference type="ARBA" id="ARBA00007441"/>
    </source>
</evidence>
<dbReference type="GO" id="GO:0020037">
    <property type="term" value="F:heme binding"/>
    <property type="evidence" value="ECO:0007669"/>
    <property type="project" value="InterPro"/>
</dbReference>
<comment type="subunit">
    <text evidence="3">Homodimer.</text>
</comment>
<dbReference type="EMBL" id="CP031150">
    <property type="protein sequence ID" value="AXG06690.1"/>
    <property type="molecule type" value="Genomic_DNA"/>
</dbReference>
<organism evidence="9 10">
    <name type="scientific">Haloplanus rubicundus</name>
    <dbReference type="NCBI Taxonomy" id="1547898"/>
    <lineage>
        <taxon>Archaea</taxon>
        <taxon>Methanobacteriati</taxon>
        <taxon>Methanobacteriota</taxon>
        <taxon>Stenosarchaea group</taxon>
        <taxon>Halobacteria</taxon>
        <taxon>Halobacteriales</taxon>
        <taxon>Haloferacaceae</taxon>
        <taxon>Haloplanus</taxon>
    </lineage>
</organism>
<keyword evidence="5 7" id="KW-0808">Transferase</keyword>
<keyword evidence="6" id="KW-0663">Pyridoxal phosphate</keyword>
<protein>
    <recommendedName>
        <fullName evidence="7">Aminotransferase</fullName>
        <ecNumber evidence="7">2.6.1.-</ecNumber>
    </recommendedName>
</protein>
<dbReference type="InterPro" id="IPR004839">
    <property type="entry name" value="Aminotransferase_I/II_large"/>
</dbReference>
<dbReference type="InterPro" id="IPR002016">
    <property type="entry name" value="Haem_peroxidase"/>
</dbReference>
<dbReference type="Pfam" id="PF00155">
    <property type="entry name" value="Aminotran_1_2"/>
    <property type="match status" value="1"/>
</dbReference>
<proteinExistence type="inferred from homology"/>
<evidence type="ECO:0000256" key="1">
    <source>
        <dbReference type="ARBA" id="ARBA00001933"/>
    </source>
</evidence>
<evidence type="ECO:0000256" key="4">
    <source>
        <dbReference type="ARBA" id="ARBA00022576"/>
    </source>
</evidence>
<evidence type="ECO:0000313" key="10">
    <source>
        <dbReference type="Proteomes" id="UP000253273"/>
    </source>
</evidence>
<dbReference type="GO" id="GO:0004601">
    <property type="term" value="F:peroxidase activity"/>
    <property type="evidence" value="ECO:0007669"/>
    <property type="project" value="InterPro"/>
</dbReference>
<evidence type="ECO:0000256" key="5">
    <source>
        <dbReference type="ARBA" id="ARBA00022679"/>
    </source>
</evidence>
<gene>
    <name evidence="9" type="ORF">DU500_09750</name>
</gene>
<dbReference type="GO" id="GO:0006520">
    <property type="term" value="P:amino acid metabolic process"/>
    <property type="evidence" value="ECO:0007669"/>
    <property type="project" value="InterPro"/>
</dbReference>
<dbReference type="PROSITE" id="PS50873">
    <property type="entry name" value="PEROXIDASE_4"/>
    <property type="match status" value="1"/>
</dbReference>
<dbReference type="GO" id="GO:0008483">
    <property type="term" value="F:transaminase activity"/>
    <property type="evidence" value="ECO:0007669"/>
    <property type="project" value="UniProtKB-KW"/>
</dbReference>
<comment type="cofactor">
    <cofactor evidence="1 7">
        <name>pyridoxal 5'-phosphate</name>
        <dbReference type="ChEBI" id="CHEBI:597326"/>
    </cofactor>
</comment>
<dbReference type="GO" id="GO:0030170">
    <property type="term" value="F:pyridoxal phosphate binding"/>
    <property type="evidence" value="ECO:0007669"/>
    <property type="project" value="InterPro"/>
</dbReference>
<comment type="similarity">
    <text evidence="2 7">Belongs to the class-I pyridoxal-phosphate-dependent aminotransferase family.</text>
</comment>
<evidence type="ECO:0000313" key="9">
    <source>
        <dbReference type="EMBL" id="AXG06690.1"/>
    </source>
</evidence>
<dbReference type="InterPro" id="IPR004838">
    <property type="entry name" value="NHTrfase_class1_PyrdxlP-BS"/>
</dbReference>
<keyword evidence="10" id="KW-1185">Reference proteome</keyword>
<evidence type="ECO:0000256" key="7">
    <source>
        <dbReference type="RuleBase" id="RU000481"/>
    </source>
</evidence>
<dbReference type="InterPro" id="IPR015421">
    <property type="entry name" value="PyrdxlP-dep_Trfase_major"/>
</dbReference>
<accession>A0A345E3B8</accession>
<dbReference type="Proteomes" id="UP000253273">
    <property type="component" value="Chromosome"/>
</dbReference>
<keyword evidence="4 7" id="KW-0032">Aminotransferase</keyword>
<dbReference type="GO" id="GO:0006979">
    <property type="term" value="P:response to oxidative stress"/>
    <property type="evidence" value="ECO:0007669"/>
    <property type="project" value="InterPro"/>
</dbReference>
<dbReference type="KEGG" id="haj:DU500_09750"/>
<evidence type="ECO:0000256" key="6">
    <source>
        <dbReference type="ARBA" id="ARBA00022898"/>
    </source>
</evidence>
<reference evidence="9 10" key="1">
    <citation type="submission" date="2018-07" db="EMBL/GenBank/DDBJ databases">
        <title>Genome sequences of Haloplanus sp. CBA1113.</title>
        <authorList>
            <person name="Kim Y.B."/>
            <person name="Roh S.W."/>
        </authorList>
    </citation>
    <scope>NUCLEOTIDE SEQUENCE [LARGE SCALE GENOMIC DNA]</scope>
    <source>
        <strain evidence="9 10">CBA1113</strain>
    </source>
</reference>
<sequence>MDYDTPLFFHVMQYAAAADRDVIDMVSGGPDWEPPEALRDGLREYADADADAFQYPPSDGLRELREEIAARRGVDVDRVVITNGAGEANYLAMAAALERDAGDEILLTDPVYPYYPGKARMLGADPRLVPVADDGGLDVAAMREAASPDTAAILVNSPNNPTGAVYDADTMGAIVDLAEANDALLISDEVYDHYDFSGRFESALAVDSDHTVVTNSFSKSMAITGFRVGYAVFPPHLVEAARTRHMLVNVTGARPSQVAVLRALRETGPGYYEASRDLLRKRVDAFTDALDAAGAEYIVPDGAFYVFARFEGFPGTLENVERLVDEAGVACMPGDTFGTYDEWVRFALVTPRAEEAARRLADYEF</sequence>
<dbReference type="SUPFAM" id="SSF53383">
    <property type="entry name" value="PLP-dependent transferases"/>
    <property type="match status" value="1"/>
</dbReference>